<dbReference type="EMBL" id="MU273653">
    <property type="protein sequence ID" value="KAI0029843.1"/>
    <property type="molecule type" value="Genomic_DNA"/>
</dbReference>
<evidence type="ECO:0000313" key="1">
    <source>
        <dbReference type="EMBL" id="KAI0029843.1"/>
    </source>
</evidence>
<sequence>MGKKGQQDEVPNPSSVTNRDILQRLNFLYQASTFLQSVSEPPLAPAFQQKRNPSLRTSRSNNKSKATAEGRATARRTRTISTADLAKSYVRSMRQIGQKATVRMDPSVKRTLCRGCDGVLVPGISSTIRVNPCGSHGQVMTTTCRHCGHTRRIPAPPIPGHAEENPSPNVGLSESAEVEMAEQPSSAPARKRAHRKRTRKAAPRLPPLFEREGHVVFRGNEQIIPPPVSRV</sequence>
<dbReference type="Proteomes" id="UP000814128">
    <property type="component" value="Unassembled WGS sequence"/>
</dbReference>
<gene>
    <name evidence="1" type="ORF">K488DRAFT_55465</name>
</gene>
<organism evidence="1 2">
    <name type="scientific">Vararia minispora EC-137</name>
    <dbReference type="NCBI Taxonomy" id="1314806"/>
    <lineage>
        <taxon>Eukaryota</taxon>
        <taxon>Fungi</taxon>
        <taxon>Dikarya</taxon>
        <taxon>Basidiomycota</taxon>
        <taxon>Agaricomycotina</taxon>
        <taxon>Agaricomycetes</taxon>
        <taxon>Russulales</taxon>
        <taxon>Lachnocladiaceae</taxon>
        <taxon>Vararia</taxon>
    </lineage>
</organism>
<name>A0ACB8QDQ2_9AGAM</name>
<proteinExistence type="predicted"/>
<reference evidence="1" key="1">
    <citation type="submission" date="2021-02" db="EMBL/GenBank/DDBJ databases">
        <authorList>
            <consortium name="DOE Joint Genome Institute"/>
            <person name="Ahrendt S."/>
            <person name="Looney B.P."/>
            <person name="Miyauchi S."/>
            <person name="Morin E."/>
            <person name="Drula E."/>
            <person name="Courty P.E."/>
            <person name="Chicoki N."/>
            <person name="Fauchery L."/>
            <person name="Kohler A."/>
            <person name="Kuo A."/>
            <person name="Labutti K."/>
            <person name="Pangilinan J."/>
            <person name="Lipzen A."/>
            <person name="Riley R."/>
            <person name="Andreopoulos W."/>
            <person name="He G."/>
            <person name="Johnson J."/>
            <person name="Barry K.W."/>
            <person name="Grigoriev I.V."/>
            <person name="Nagy L."/>
            <person name="Hibbett D."/>
            <person name="Henrissat B."/>
            <person name="Matheny P.B."/>
            <person name="Labbe J."/>
            <person name="Martin F."/>
        </authorList>
    </citation>
    <scope>NUCLEOTIDE SEQUENCE</scope>
    <source>
        <strain evidence="1">EC-137</strain>
    </source>
</reference>
<evidence type="ECO:0000313" key="2">
    <source>
        <dbReference type="Proteomes" id="UP000814128"/>
    </source>
</evidence>
<reference evidence="1" key="2">
    <citation type="journal article" date="2022" name="New Phytol.">
        <title>Evolutionary transition to the ectomycorrhizal habit in the genomes of a hyperdiverse lineage of mushroom-forming fungi.</title>
        <authorList>
            <person name="Looney B."/>
            <person name="Miyauchi S."/>
            <person name="Morin E."/>
            <person name="Drula E."/>
            <person name="Courty P.E."/>
            <person name="Kohler A."/>
            <person name="Kuo A."/>
            <person name="LaButti K."/>
            <person name="Pangilinan J."/>
            <person name="Lipzen A."/>
            <person name="Riley R."/>
            <person name="Andreopoulos W."/>
            <person name="He G."/>
            <person name="Johnson J."/>
            <person name="Nolan M."/>
            <person name="Tritt A."/>
            <person name="Barry K.W."/>
            <person name="Grigoriev I.V."/>
            <person name="Nagy L.G."/>
            <person name="Hibbett D."/>
            <person name="Henrissat B."/>
            <person name="Matheny P.B."/>
            <person name="Labbe J."/>
            <person name="Martin F.M."/>
        </authorList>
    </citation>
    <scope>NUCLEOTIDE SEQUENCE</scope>
    <source>
        <strain evidence="1">EC-137</strain>
    </source>
</reference>
<comment type="caution">
    <text evidence="1">The sequence shown here is derived from an EMBL/GenBank/DDBJ whole genome shotgun (WGS) entry which is preliminary data.</text>
</comment>
<protein>
    <submittedName>
        <fullName evidence="1">RNAse P Rpr2/Rpp21/SNM1 subunit domain-containing protein</fullName>
    </submittedName>
</protein>
<accession>A0ACB8QDQ2</accession>
<keyword evidence="2" id="KW-1185">Reference proteome</keyword>